<dbReference type="AlphaFoldDB" id="A0A8T4GFG6"/>
<dbReference type="EMBL" id="JAGGKQ010000013">
    <property type="protein sequence ID" value="MBP1922926.1"/>
    <property type="molecule type" value="Genomic_DNA"/>
</dbReference>
<name>A0A8T4GFG6_9EURY</name>
<evidence type="ECO:0000313" key="2">
    <source>
        <dbReference type="EMBL" id="MBP1922926.1"/>
    </source>
</evidence>
<sequence>MPSLPSTSAERSDRGDDIAESTETPPENSTETPIPSRNPTPSRRRLLAAGAAAASVGLAGCADTIGNLIAEFVLDDVNLLNETDRVLTGSITVTDPDGETVLDESFDLEPAADEDEETNEESQAVYSDLFETAGEYGFTVELADDEIDGETGAELVGEISDPDEEHAVVVMGADEFTAAFELFVIEEFTDLGDHIDEAAAADDD</sequence>
<comment type="caution">
    <text evidence="2">The sequence shown here is derived from an EMBL/GenBank/DDBJ whole genome shotgun (WGS) entry which is preliminary data.</text>
</comment>
<evidence type="ECO:0000313" key="3">
    <source>
        <dbReference type="Proteomes" id="UP000823588"/>
    </source>
</evidence>
<dbReference type="RefSeq" id="WP_209485531.1">
    <property type="nucleotide sequence ID" value="NZ_JAGGKQ010000013.1"/>
</dbReference>
<reference evidence="2" key="1">
    <citation type="submission" date="2021-03" db="EMBL/GenBank/DDBJ databases">
        <title>Genomic Encyclopedia of Type Strains, Phase IV (KMG-IV): sequencing the most valuable type-strain genomes for metagenomic binning, comparative biology and taxonomic classification.</title>
        <authorList>
            <person name="Goeker M."/>
        </authorList>
    </citation>
    <scope>NUCLEOTIDE SEQUENCE</scope>
    <source>
        <strain evidence="2">DSM 23564</strain>
    </source>
</reference>
<proteinExistence type="predicted"/>
<feature type="region of interest" description="Disordered" evidence="1">
    <location>
        <begin position="1"/>
        <end position="43"/>
    </location>
</feature>
<accession>A0A8T4GFG6</accession>
<protein>
    <submittedName>
        <fullName evidence="2">Uncharacterized protein</fullName>
    </submittedName>
</protein>
<keyword evidence="3" id="KW-1185">Reference proteome</keyword>
<dbReference type="Proteomes" id="UP000823588">
    <property type="component" value="Unassembled WGS sequence"/>
</dbReference>
<dbReference type="InterPro" id="IPR006311">
    <property type="entry name" value="TAT_signal"/>
</dbReference>
<evidence type="ECO:0000256" key="1">
    <source>
        <dbReference type="SAM" id="MobiDB-lite"/>
    </source>
</evidence>
<dbReference type="OrthoDB" id="325775at2157"/>
<organism evidence="2 3">
    <name type="scientific">Halorubrum alkaliphilum</name>
    <dbReference type="NCBI Taxonomy" id="261290"/>
    <lineage>
        <taxon>Archaea</taxon>
        <taxon>Methanobacteriati</taxon>
        <taxon>Methanobacteriota</taxon>
        <taxon>Stenosarchaea group</taxon>
        <taxon>Halobacteria</taxon>
        <taxon>Halobacteriales</taxon>
        <taxon>Haloferacaceae</taxon>
        <taxon>Halorubrum</taxon>
    </lineage>
</organism>
<dbReference type="PROSITE" id="PS51318">
    <property type="entry name" value="TAT"/>
    <property type="match status" value="1"/>
</dbReference>
<feature type="compositionally biased region" description="Low complexity" evidence="1">
    <location>
        <begin position="21"/>
        <end position="35"/>
    </location>
</feature>
<gene>
    <name evidence="2" type="ORF">J2751_001942</name>
</gene>